<dbReference type="PANTHER" id="PTHR22642:SF20">
    <property type="entry name" value="AMIDOHYDROLASE 3 DOMAIN-CONTAINING PROTEIN"/>
    <property type="match status" value="1"/>
</dbReference>
<dbReference type="Pfam" id="PF07969">
    <property type="entry name" value="Amidohydro_3"/>
    <property type="match status" value="1"/>
</dbReference>
<dbReference type="InterPro" id="IPR033932">
    <property type="entry name" value="YtcJ-like"/>
</dbReference>
<dbReference type="Gene3D" id="2.30.40.10">
    <property type="entry name" value="Urease, subunit C, domain 1"/>
    <property type="match status" value="1"/>
</dbReference>
<dbReference type="SUPFAM" id="SSF51338">
    <property type="entry name" value="Composite domain of metallo-dependent hydrolases"/>
    <property type="match status" value="1"/>
</dbReference>
<evidence type="ECO:0000313" key="3">
    <source>
        <dbReference type="EMBL" id="QAB18948.1"/>
    </source>
</evidence>
<keyword evidence="4" id="KW-1185">Reference proteome</keyword>
<dbReference type="Gene3D" id="3.20.20.140">
    <property type="entry name" value="Metal-dependent hydrolases"/>
    <property type="match status" value="1"/>
</dbReference>
<dbReference type="PANTHER" id="PTHR22642">
    <property type="entry name" value="IMIDAZOLONEPROPIONASE"/>
    <property type="match status" value="1"/>
</dbReference>
<dbReference type="SUPFAM" id="SSF51556">
    <property type="entry name" value="Metallo-dependent hydrolases"/>
    <property type="match status" value="1"/>
</dbReference>
<proteinExistence type="predicted"/>
<dbReference type="CDD" id="cd01300">
    <property type="entry name" value="YtcJ_like"/>
    <property type="match status" value="1"/>
</dbReference>
<dbReference type="Gene3D" id="3.10.310.70">
    <property type="match status" value="1"/>
</dbReference>
<feature type="region of interest" description="Disordered" evidence="1">
    <location>
        <begin position="528"/>
        <end position="552"/>
    </location>
</feature>
<accession>A0ABX5QIT9</accession>
<feature type="compositionally biased region" description="Polar residues" evidence="1">
    <location>
        <begin position="533"/>
        <end position="546"/>
    </location>
</feature>
<protein>
    <submittedName>
        <fullName evidence="3">Amidohydrolase</fullName>
    </submittedName>
</protein>
<name>A0ABX5QIT9_9MICO</name>
<evidence type="ECO:0000313" key="4">
    <source>
        <dbReference type="Proteomes" id="UP000285768"/>
    </source>
</evidence>
<dbReference type="EMBL" id="CP035037">
    <property type="protein sequence ID" value="QAB18948.1"/>
    <property type="molecule type" value="Genomic_DNA"/>
</dbReference>
<sequence length="552" mass="59308">MPHSRHLLTGGRLWVGDGFETGSLLLRNGRIEQILAPDAPLPDPAPESVVDLAGAAVLPGFVDAHAHPLIAGRELRGAPVREARSREDAVRIVRDYASANPHLPWIVGEGFDLSIDPRGVYFAEDLDRAVPDRPVALRSSDIHTMWANTAALEAAGITRTTPDPTDGVIERDRDGHPSGTLREWGAFMPLLRAIPREPEAETAEALLRGLAALSAEGVTTVQDAWVELEDLDAYLRAARRGLPVRLNLAFRAVPGGWRQQVRDFALAAERVAALELPDFTARTVKFFADGIVEGGTAHVSEPYHGSSCCGVPAWDPEELAAAAEAFDAAGFQLHIHAIGDAGMTSAIDAVQRASERNGARDRRPVIAHAQLVAREDLARLVALDITVAVQPYWAKLDGVVRHLTNGRLRGPREHRQYPFRTMRDAGVRLASSSDYPITTPSPLKAIGVAISRDELGELSRSWIPEERLDLVSAVEAATSAAAYTQFADDGLGRLAVGAPADFVVVPGLSELPLPAELLGARVTATWRNGAPISPTTDTANRPLNESLEGESS</sequence>
<organism evidence="3 4">
    <name type="scientific">Leucobacter muris</name>
    <dbReference type="NCBI Taxonomy" id="1935379"/>
    <lineage>
        <taxon>Bacteria</taxon>
        <taxon>Bacillati</taxon>
        <taxon>Actinomycetota</taxon>
        <taxon>Actinomycetes</taxon>
        <taxon>Micrococcales</taxon>
        <taxon>Microbacteriaceae</taxon>
        <taxon>Leucobacter</taxon>
    </lineage>
</organism>
<evidence type="ECO:0000256" key="1">
    <source>
        <dbReference type="SAM" id="MobiDB-lite"/>
    </source>
</evidence>
<dbReference type="InterPro" id="IPR032466">
    <property type="entry name" value="Metal_Hydrolase"/>
</dbReference>
<dbReference type="RefSeq" id="WP_128387647.1">
    <property type="nucleotide sequence ID" value="NZ_CP035037.1"/>
</dbReference>
<dbReference type="InterPro" id="IPR011059">
    <property type="entry name" value="Metal-dep_hydrolase_composite"/>
</dbReference>
<feature type="domain" description="Amidohydrolase 3" evidence="2">
    <location>
        <begin position="49"/>
        <end position="531"/>
    </location>
</feature>
<dbReference type="Proteomes" id="UP000285768">
    <property type="component" value="Chromosome"/>
</dbReference>
<gene>
    <name evidence="3" type="ORF">Leucomu_14415</name>
</gene>
<dbReference type="InterPro" id="IPR013108">
    <property type="entry name" value="Amidohydro_3"/>
</dbReference>
<evidence type="ECO:0000259" key="2">
    <source>
        <dbReference type="Pfam" id="PF07969"/>
    </source>
</evidence>
<reference evidence="3 4" key="1">
    <citation type="submission" date="2019-01" db="EMBL/GenBank/DDBJ databases">
        <title>Leucobacter muris sp. nov. isolated from the nose of a laboratory mouse.</title>
        <authorList>
            <person name="Benga L."/>
            <person name="Sproeer C."/>
            <person name="Schumann P."/>
            <person name="Verbarg S."/>
            <person name="Bunk B."/>
            <person name="Engelhardt E."/>
            <person name="Benten P.M."/>
            <person name="Sager M."/>
        </authorList>
    </citation>
    <scope>NUCLEOTIDE SEQUENCE [LARGE SCALE GENOMIC DNA]</scope>
    <source>
        <strain evidence="3 4">DSM 101948</strain>
    </source>
</reference>